<proteinExistence type="predicted"/>
<gene>
    <name evidence="4" type="ORF">METZ01_LOCUS364096</name>
</gene>
<dbReference type="InterPro" id="IPR000089">
    <property type="entry name" value="Biotin_lipoyl"/>
</dbReference>
<dbReference type="InterPro" id="IPR011053">
    <property type="entry name" value="Single_hybrid_motif"/>
</dbReference>
<protein>
    <recommendedName>
        <fullName evidence="3">Lipoyl-binding domain-containing protein</fullName>
    </recommendedName>
</protein>
<dbReference type="PANTHER" id="PTHR23151:SF90">
    <property type="entry name" value="DIHYDROLIPOYLLYSINE-RESIDUE ACETYLTRANSFERASE COMPONENT OF PYRUVATE DEHYDROGENASE COMPLEX, MITOCHONDRIAL-RELATED"/>
    <property type="match status" value="1"/>
</dbReference>
<dbReference type="CDD" id="cd06849">
    <property type="entry name" value="lipoyl_domain"/>
    <property type="match status" value="1"/>
</dbReference>
<dbReference type="PROSITE" id="PS00189">
    <property type="entry name" value="LIPOYL"/>
    <property type="match status" value="1"/>
</dbReference>
<dbReference type="PROSITE" id="PS50968">
    <property type="entry name" value="BIOTINYL_LIPOYL"/>
    <property type="match status" value="1"/>
</dbReference>
<feature type="compositionally biased region" description="Basic and acidic residues" evidence="2">
    <location>
        <begin position="91"/>
        <end position="108"/>
    </location>
</feature>
<name>A0A382SNW0_9ZZZZ</name>
<organism evidence="4">
    <name type="scientific">marine metagenome</name>
    <dbReference type="NCBI Taxonomy" id="408172"/>
    <lineage>
        <taxon>unclassified sequences</taxon>
        <taxon>metagenomes</taxon>
        <taxon>ecological metagenomes</taxon>
    </lineage>
</organism>
<feature type="domain" description="Lipoyl-binding" evidence="3">
    <location>
        <begin position="1"/>
        <end position="71"/>
    </location>
</feature>
<evidence type="ECO:0000256" key="1">
    <source>
        <dbReference type="ARBA" id="ARBA00022823"/>
    </source>
</evidence>
<sequence length="108" mass="11743">MPVLGMSQDSGAIYKWHKNVGDPIAAGEILMEVETDKAVMEIEARNSGILKEIISDPGIEVPVGDVVAIIESDGTEPLNELEKNNGNNNKKAKEEEHEQKIITDNDSS</sequence>
<evidence type="ECO:0000313" key="4">
    <source>
        <dbReference type="EMBL" id="SVD11242.1"/>
    </source>
</evidence>
<dbReference type="SUPFAM" id="SSF51230">
    <property type="entry name" value="Single hybrid motif"/>
    <property type="match status" value="1"/>
</dbReference>
<feature type="region of interest" description="Disordered" evidence="2">
    <location>
        <begin position="73"/>
        <end position="108"/>
    </location>
</feature>
<dbReference type="Pfam" id="PF00364">
    <property type="entry name" value="Biotin_lipoyl"/>
    <property type="match status" value="1"/>
</dbReference>
<dbReference type="PANTHER" id="PTHR23151">
    <property type="entry name" value="DIHYDROLIPOAMIDE ACETYL/SUCCINYL-TRANSFERASE-RELATED"/>
    <property type="match status" value="1"/>
</dbReference>
<evidence type="ECO:0000256" key="2">
    <source>
        <dbReference type="SAM" id="MobiDB-lite"/>
    </source>
</evidence>
<dbReference type="InterPro" id="IPR003016">
    <property type="entry name" value="2-oxoA_DH_lipoyl-BS"/>
</dbReference>
<dbReference type="InterPro" id="IPR045257">
    <property type="entry name" value="E2/Pdx1"/>
</dbReference>
<dbReference type="GO" id="GO:0045254">
    <property type="term" value="C:pyruvate dehydrogenase complex"/>
    <property type="evidence" value="ECO:0007669"/>
    <property type="project" value="InterPro"/>
</dbReference>
<dbReference type="GO" id="GO:0006086">
    <property type="term" value="P:pyruvate decarboxylation to acetyl-CoA"/>
    <property type="evidence" value="ECO:0007669"/>
    <property type="project" value="InterPro"/>
</dbReference>
<dbReference type="AlphaFoldDB" id="A0A382SNW0"/>
<accession>A0A382SNW0</accession>
<feature type="non-terminal residue" evidence="4">
    <location>
        <position position="108"/>
    </location>
</feature>
<evidence type="ECO:0000259" key="3">
    <source>
        <dbReference type="PROSITE" id="PS50968"/>
    </source>
</evidence>
<reference evidence="4" key="1">
    <citation type="submission" date="2018-05" db="EMBL/GenBank/DDBJ databases">
        <authorList>
            <person name="Lanie J.A."/>
            <person name="Ng W.-L."/>
            <person name="Kazmierczak K.M."/>
            <person name="Andrzejewski T.M."/>
            <person name="Davidsen T.M."/>
            <person name="Wayne K.J."/>
            <person name="Tettelin H."/>
            <person name="Glass J.I."/>
            <person name="Rusch D."/>
            <person name="Podicherti R."/>
            <person name="Tsui H.-C.T."/>
            <person name="Winkler M.E."/>
        </authorList>
    </citation>
    <scope>NUCLEOTIDE SEQUENCE</scope>
</reference>
<dbReference type="Gene3D" id="2.40.50.100">
    <property type="match status" value="1"/>
</dbReference>
<dbReference type="EMBL" id="UINC01130276">
    <property type="protein sequence ID" value="SVD11242.1"/>
    <property type="molecule type" value="Genomic_DNA"/>
</dbReference>
<keyword evidence="1" id="KW-0450">Lipoyl</keyword>